<keyword evidence="3" id="KW-0964">Secreted</keyword>
<dbReference type="Gene3D" id="3.10.450.10">
    <property type="match status" value="1"/>
</dbReference>
<evidence type="ECO:0000313" key="9">
    <source>
        <dbReference type="EMBL" id="KAF6312595.1"/>
    </source>
</evidence>
<dbReference type="GO" id="GO:0050830">
    <property type="term" value="P:defense response to Gram-positive bacterium"/>
    <property type="evidence" value="ECO:0007669"/>
    <property type="project" value="TreeGrafter"/>
</dbReference>
<dbReference type="Pfam" id="PF00666">
    <property type="entry name" value="Cathelicidins"/>
    <property type="match status" value="1"/>
</dbReference>
<dbReference type="PROSITE" id="PS00946">
    <property type="entry name" value="CATHELICIDINS_1"/>
    <property type="match status" value="1"/>
</dbReference>
<sequence length="179" mass="19427">METQGGSPSLRRWSLLLLLLGLAMPPATAQALTYREAVLRAVDGFNQQSSEASLYRLLELDQQPHGDGNPNIPQPVSFTVKETVCPRSTQQPTEQCDFKEKGLVKQCVGTVTLDQVDGYFDISCEEVSGPFWVAGSDGTWRMELPMEQLTTAPSRAEKAPSTLSSSLNLRPTGTGSAIP</sequence>
<comment type="caution">
    <text evidence="9">The sequence shown here is derived from an EMBL/GenBank/DDBJ whole genome shotgun (WGS) entry which is preliminary data.</text>
</comment>
<reference evidence="9 10" key="1">
    <citation type="journal article" date="2020" name="Nature">
        <title>Six reference-quality genomes reveal evolution of bat adaptations.</title>
        <authorList>
            <person name="Jebb D."/>
            <person name="Huang Z."/>
            <person name="Pippel M."/>
            <person name="Hughes G.M."/>
            <person name="Lavrichenko K."/>
            <person name="Devanna P."/>
            <person name="Winkler S."/>
            <person name="Jermiin L.S."/>
            <person name="Skirmuntt E.C."/>
            <person name="Katzourakis A."/>
            <person name="Burkitt-Gray L."/>
            <person name="Ray D.A."/>
            <person name="Sullivan K.A.M."/>
            <person name="Roscito J.G."/>
            <person name="Kirilenko B.M."/>
            <person name="Davalos L.M."/>
            <person name="Corthals A.P."/>
            <person name="Power M.L."/>
            <person name="Jones G."/>
            <person name="Ransome R.D."/>
            <person name="Dechmann D.K.N."/>
            <person name="Locatelli A.G."/>
            <person name="Puechmaille S.J."/>
            <person name="Fedrigo O."/>
            <person name="Jarvis E.D."/>
            <person name="Hiller M."/>
            <person name="Vernes S.C."/>
            <person name="Myers E.W."/>
            <person name="Teeling E.C."/>
        </authorList>
    </citation>
    <scope>NUCLEOTIDE SEQUENCE [LARGE SCALE GENOMIC DNA]</scope>
    <source>
        <strain evidence="9">MRhiFer1</strain>
        <tissue evidence="9">Lung</tissue>
    </source>
</reference>
<dbReference type="PROSITE" id="PS00947">
    <property type="entry name" value="CATHELICIDINS_2"/>
    <property type="match status" value="1"/>
</dbReference>
<dbReference type="GO" id="GO:0005615">
    <property type="term" value="C:extracellular space"/>
    <property type="evidence" value="ECO:0007669"/>
    <property type="project" value="TreeGrafter"/>
</dbReference>
<evidence type="ECO:0000256" key="5">
    <source>
        <dbReference type="ARBA" id="ARBA00023022"/>
    </source>
</evidence>
<feature type="chain" id="PRO_5029577763" evidence="8">
    <location>
        <begin position="30"/>
        <end position="179"/>
    </location>
</feature>
<gene>
    <name evidence="9" type="ORF">mRhiFer1_002064</name>
</gene>
<proteinExistence type="inferred from homology"/>
<keyword evidence="4" id="KW-0929">Antimicrobial</keyword>
<feature type="region of interest" description="Disordered" evidence="7">
    <location>
        <begin position="152"/>
        <end position="179"/>
    </location>
</feature>
<feature type="signal peptide" evidence="8">
    <location>
        <begin position="1"/>
        <end position="29"/>
    </location>
</feature>
<keyword evidence="5" id="KW-0044">Antibiotic</keyword>
<name>A0A7J7UI62_RHIFE</name>
<feature type="compositionally biased region" description="Polar residues" evidence="7">
    <location>
        <begin position="161"/>
        <end position="179"/>
    </location>
</feature>
<dbReference type="AlphaFoldDB" id="A0A7J7UI62"/>
<evidence type="ECO:0000256" key="1">
    <source>
        <dbReference type="ARBA" id="ARBA00004613"/>
    </source>
</evidence>
<keyword evidence="6" id="KW-1015">Disulfide bond</keyword>
<evidence type="ECO:0000256" key="7">
    <source>
        <dbReference type="SAM" id="MobiDB-lite"/>
    </source>
</evidence>
<organism evidence="9 10">
    <name type="scientific">Rhinolophus ferrumequinum</name>
    <name type="common">Greater horseshoe bat</name>
    <dbReference type="NCBI Taxonomy" id="59479"/>
    <lineage>
        <taxon>Eukaryota</taxon>
        <taxon>Metazoa</taxon>
        <taxon>Chordata</taxon>
        <taxon>Craniata</taxon>
        <taxon>Vertebrata</taxon>
        <taxon>Euteleostomi</taxon>
        <taxon>Mammalia</taxon>
        <taxon>Eutheria</taxon>
        <taxon>Laurasiatheria</taxon>
        <taxon>Chiroptera</taxon>
        <taxon>Yinpterochiroptera</taxon>
        <taxon>Rhinolophoidea</taxon>
        <taxon>Rhinolophidae</taxon>
        <taxon>Rhinolophinae</taxon>
        <taxon>Rhinolophus</taxon>
    </lineage>
</organism>
<evidence type="ECO:0000313" key="10">
    <source>
        <dbReference type="Proteomes" id="UP000585614"/>
    </source>
</evidence>
<dbReference type="GO" id="GO:0061844">
    <property type="term" value="P:antimicrobial humoral immune response mediated by antimicrobial peptide"/>
    <property type="evidence" value="ECO:0007669"/>
    <property type="project" value="TreeGrafter"/>
</dbReference>
<dbReference type="EMBL" id="JACAGC010000016">
    <property type="protein sequence ID" value="KAF6312595.1"/>
    <property type="molecule type" value="Genomic_DNA"/>
</dbReference>
<dbReference type="SUPFAM" id="SSF54403">
    <property type="entry name" value="Cystatin/monellin"/>
    <property type="match status" value="1"/>
</dbReference>
<keyword evidence="8" id="KW-0732">Signal</keyword>
<dbReference type="PANTHER" id="PTHR10206:SF2">
    <property type="entry name" value="CATHELICIDIN ANTIMICROBIAL PEPTIDE"/>
    <property type="match status" value="1"/>
</dbReference>
<dbReference type="PANTHER" id="PTHR10206">
    <property type="entry name" value="CATHELICIDIN"/>
    <property type="match status" value="1"/>
</dbReference>
<dbReference type="GO" id="GO:0001530">
    <property type="term" value="F:lipopolysaccharide binding"/>
    <property type="evidence" value="ECO:0007669"/>
    <property type="project" value="TreeGrafter"/>
</dbReference>
<dbReference type="InterPro" id="IPR046350">
    <property type="entry name" value="Cystatin_sf"/>
</dbReference>
<evidence type="ECO:0000256" key="8">
    <source>
        <dbReference type="SAM" id="SignalP"/>
    </source>
</evidence>
<accession>A0A7J7UI62</accession>
<evidence type="ECO:0000256" key="2">
    <source>
        <dbReference type="ARBA" id="ARBA00005320"/>
    </source>
</evidence>
<dbReference type="Proteomes" id="UP000585614">
    <property type="component" value="Unassembled WGS sequence"/>
</dbReference>
<dbReference type="GO" id="GO:0050829">
    <property type="term" value="P:defense response to Gram-negative bacterium"/>
    <property type="evidence" value="ECO:0007669"/>
    <property type="project" value="TreeGrafter"/>
</dbReference>
<dbReference type="InterPro" id="IPR018216">
    <property type="entry name" value="Cathelicidin_CS"/>
</dbReference>
<dbReference type="FunFam" id="3.10.450.10:FF:000003">
    <property type="entry name" value="Cathelicidin antimicrobial peptide"/>
    <property type="match status" value="1"/>
</dbReference>
<dbReference type="GO" id="GO:0045087">
    <property type="term" value="P:innate immune response"/>
    <property type="evidence" value="ECO:0007669"/>
    <property type="project" value="TreeGrafter"/>
</dbReference>
<evidence type="ECO:0000256" key="6">
    <source>
        <dbReference type="ARBA" id="ARBA00023157"/>
    </source>
</evidence>
<evidence type="ECO:0000256" key="4">
    <source>
        <dbReference type="ARBA" id="ARBA00022529"/>
    </source>
</evidence>
<evidence type="ECO:0000256" key="3">
    <source>
        <dbReference type="ARBA" id="ARBA00022525"/>
    </source>
</evidence>
<dbReference type="InterPro" id="IPR001894">
    <property type="entry name" value="Cathelicidin-like"/>
</dbReference>
<comment type="similarity">
    <text evidence="2">Belongs to the cathelicidin family.</text>
</comment>
<comment type="subcellular location">
    <subcellularLocation>
        <location evidence="1">Secreted</location>
    </subcellularLocation>
</comment>
<protein>
    <submittedName>
        <fullName evidence="9">Cathelicidin antimicrobial peptide</fullName>
    </submittedName>
</protein>